<keyword evidence="4" id="KW-0472">Membrane</keyword>
<reference evidence="8" key="1">
    <citation type="journal article" date="2014" name="Int. J. Syst. Evol. Microbiol.">
        <title>Complete genome sequence of Corynebacterium casei LMG S-19264T (=DSM 44701T), isolated from a smear-ripened cheese.</title>
        <authorList>
            <consortium name="US DOE Joint Genome Institute (JGI-PGF)"/>
            <person name="Walter F."/>
            <person name="Albersmeier A."/>
            <person name="Kalinowski J."/>
            <person name="Ruckert C."/>
        </authorList>
    </citation>
    <scope>NUCLEOTIDE SEQUENCE</scope>
    <source>
        <strain evidence="8">CGMCC 1.12195</strain>
    </source>
</reference>
<dbReference type="RefSeq" id="WP_188504728.1">
    <property type="nucleotide sequence ID" value="NZ_BMER01000001.1"/>
</dbReference>
<evidence type="ECO:0000256" key="4">
    <source>
        <dbReference type="ARBA" id="ARBA00023136"/>
    </source>
</evidence>
<accession>A0A917HHI5</accession>
<reference evidence="8" key="2">
    <citation type="submission" date="2020-09" db="EMBL/GenBank/DDBJ databases">
        <authorList>
            <person name="Sun Q."/>
            <person name="Zhou Y."/>
        </authorList>
    </citation>
    <scope>NUCLEOTIDE SEQUENCE</scope>
    <source>
        <strain evidence="8">CGMCC 1.12195</strain>
    </source>
</reference>
<evidence type="ECO:0000256" key="2">
    <source>
        <dbReference type="ARBA" id="ARBA00006275"/>
    </source>
</evidence>
<name>A0A917HHI5_9SPHI</name>
<organism evidence="8 9">
    <name type="scientific">Parapedobacter pyrenivorans</name>
    <dbReference type="NCBI Taxonomy" id="1305674"/>
    <lineage>
        <taxon>Bacteria</taxon>
        <taxon>Pseudomonadati</taxon>
        <taxon>Bacteroidota</taxon>
        <taxon>Sphingobacteriia</taxon>
        <taxon>Sphingobacteriales</taxon>
        <taxon>Sphingobacteriaceae</taxon>
        <taxon>Parapedobacter</taxon>
    </lineage>
</organism>
<dbReference type="SUPFAM" id="SSF48452">
    <property type="entry name" value="TPR-like"/>
    <property type="match status" value="1"/>
</dbReference>
<gene>
    <name evidence="8" type="ORF">GCM10007415_09110</name>
</gene>
<dbReference type="Proteomes" id="UP000660862">
    <property type="component" value="Unassembled WGS sequence"/>
</dbReference>
<evidence type="ECO:0000256" key="3">
    <source>
        <dbReference type="ARBA" id="ARBA00022729"/>
    </source>
</evidence>
<evidence type="ECO:0000259" key="6">
    <source>
        <dbReference type="Pfam" id="PF07980"/>
    </source>
</evidence>
<dbReference type="EMBL" id="BMER01000001">
    <property type="protein sequence ID" value="GGG79165.1"/>
    <property type="molecule type" value="Genomic_DNA"/>
</dbReference>
<comment type="caution">
    <text evidence="8">The sequence shown here is derived from an EMBL/GenBank/DDBJ whole genome shotgun (WGS) entry which is preliminary data.</text>
</comment>
<evidence type="ECO:0000256" key="5">
    <source>
        <dbReference type="ARBA" id="ARBA00023237"/>
    </source>
</evidence>
<dbReference type="Gene3D" id="1.25.40.390">
    <property type="match status" value="1"/>
</dbReference>
<evidence type="ECO:0000256" key="1">
    <source>
        <dbReference type="ARBA" id="ARBA00004442"/>
    </source>
</evidence>
<dbReference type="GO" id="GO:0009279">
    <property type="term" value="C:cell outer membrane"/>
    <property type="evidence" value="ECO:0007669"/>
    <property type="project" value="UniProtKB-SubCell"/>
</dbReference>
<sequence length="594" mass="68592">MKTKIHIILFCMVLSLSCTNYLDEKIVSGISYGYYETPEGVDAGVASIYSVLRWAYNGENLHPIQELGTDTYQEGQDGNLKGALNRYESSLNSQFGVLYNFWSNYYTGISRANIVINAIPSVTGMSDDIKNIRMGESRFLRGLFYFYLVQTFGQVPIVKEVDFEVKTDFKRAPVADVYDLIIEDIRYAVDYLPPSQPDYGRATKGAAQHLLASVYLTRGSAITAQRGQKATDMDSAAYYADQVIASGTYSLVPDFKQLWHIDNQKNSEVIFAVQFSQNMLYNNNSGNKIHLYYTMVYDNKPGMSRALEYGRPWRRVRPTDFTLYELFDRKNDARFYKTFRTVWYANNPDNIPVWQATAGYTPPSDLVGKPKFAVGDTAIWVTMERVPDHVNRDSLYASKPYYYIPRNRQTNAEFPQNFKFYDDKRPAANDENGSRDWYVFRLAETYLIAAEAYGRSGNYATAVERLNEVRKRAAYKEGEEKPGEYWRVEGGDYDERFESTEQALLLSVEDITTGLGDYSFIDFMLDERARELHGECIRRWELVRCEKLVERVLEHNPEAQNIREFHKLMPIPQNHIDRLDPIGPLEEEQNEGYY</sequence>
<dbReference type="Pfam" id="PF07980">
    <property type="entry name" value="SusD_RagB"/>
    <property type="match status" value="1"/>
</dbReference>
<keyword evidence="5" id="KW-0998">Cell outer membrane</keyword>
<comment type="subcellular location">
    <subcellularLocation>
        <location evidence="1">Cell outer membrane</location>
    </subcellularLocation>
</comment>
<keyword evidence="9" id="KW-1185">Reference proteome</keyword>
<feature type="domain" description="SusD-like N-terminal" evidence="7">
    <location>
        <begin position="87"/>
        <end position="216"/>
    </location>
</feature>
<dbReference type="PROSITE" id="PS51257">
    <property type="entry name" value="PROKAR_LIPOPROTEIN"/>
    <property type="match status" value="1"/>
</dbReference>
<comment type="similarity">
    <text evidence="2">Belongs to the SusD family.</text>
</comment>
<dbReference type="InterPro" id="IPR011990">
    <property type="entry name" value="TPR-like_helical_dom_sf"/>
</dbReference>
<dbReference type="InterPro" id="IPR033985">
    <property type="entry name" value="SusD-like_N"/>
</dbReference>
<proteinExistence type="inferred from homology"/>
<evidence type="ECO:0000259" key="7">
    <source>
        <dbReference type="Pfam" id="PF14322"/>
    </source>
</evidence>
<dbReference type="Pfam" id="PF14322">
    <property type="entry name" value="SusD-like_3"/>
    <property type="match status" value="1"/>
</dbReference>
<evidence type="ECO:0000313" key="9">
    <source>
        <dbReference type="Proteomes" id="UP000660862"/>
    </source>
</evidence>
<keyword evidence="3" id="KW-0732">Signal</keyword>
<evidence type="ECO:0000313" key="8">
    <source>
        <dbReference type="EMBL" id="GGG79165.1"/>
    </source>
</evidence>
<dbReference type="InterPro" id="IPR012944">
    <property type="entry name" value="SusD_RagB_dom"/>
</dbReference>
<feature type="domain" description="RagB/SusD" evidence="6">
    <location>
        <begin position="257"/>
        <end position="593"/>
    </location>
</feature>
<dbReference type="AlphaFoldDB" id="A0A917HHI5"/>
<protein>
    <submittedName>
        <fullName evidence="8">Membrane protein</fullName>
    </submittedName>
</protein>